<dbReference type="PROSITE" id="PS50961">
    <property type="entry name" value="HTH_LA"/>
    <property type="match status" value="1"/>
</dbReference>
<dbReference type="CDD" id="cd07323">
    <property type="entry name" value="LAM"/>
    <property type="match status" value="1"/>
</dbReference>
<feature type="region of interest" description="Disordered" evidence="3">
    <location>
        <begin position="975"/>
        <end position="1021"/>
    </location>
</feature>
<evidence type="ECO:0000313" key="5">
    <source>
        <dbReference type="EMBL" id="OVA13773.1"/>
    </source>
</evidence>
<dbReference type="InterPro" id="IPR036388">
    <property type="entry name" value="WH-like_DNA-bd_sf"/>
</dbReference>
<reference evidence="5 6" key="1">
    <citation type="journal article" date="2017" name="Mol. Plant">
        <title>The Genome of Medicinal Plant Macleaya cordata Provides New Insights into Benzylisoquinoline Alkaloids Metabolism.</title>
        <authorList>
            <person name="Liu X."/>
            <person name="Liu Y."/>
            <person name="Huang P."/>
            <person name="Ma Y."/>
            <person name="Qing Z."/>
            <person name="Tang Q."/>
            <person name="Cao H."/>
            <person name="Cheng P."/>
            <person name="Zheng Y."/>
            <person name="Yuan Z."/>
            <person name="Zhou Y."/>
            <person name="Liu J."/>
            <person name="Tang Z."/>
            <person name="Zhuo Y."/>
            <person name="Zhang Y."/>
            <person name="Yu L."/>
            <person name="Huang J."/>
            <person name="Yang P."/>
            <person name="Peng Q."/>
            <person name="Zhang J."/>
            <person name="Jiang W."/>
            <person name="Zhang Z."/>
            <person name="Lin K."/>
            <person name="Ro D.K."/>
            <person name="Chen X."/>
            <person name="Xiong X."/>
            <person name="Shang Y."/>
            <person name="Huang S."/>
            <person name="Zeng J."/>
        </authorList>
    </citation>
    <scope>NUCLEOTIDE SEQUENCE [LARGE SCALE GENOMIC DNA]</scope>
    <source>
        <strain evidence="6">cv. BLH2017</strain>
        <tissue evidence="5">Root</tissue>
    </source>
</reference>
<dbReference type="InterPro" id="IPR006630">
    <property type="entry name" value="La_HTH"/>
</dbReference>
<evidence type="ECO:0000256" key="3">
    <source>
        <dbReference type="SAM" id="MobiDB-lite"/>
    </source>
</evidence>
<comment type="caution">
    <text evidence="5">The sequence shown here is derived from an EMBL/GenBank/DDBJ whole genome shotgun (WGS) entry which is preliminary data.</text>
</comment>
<feature type="compositionally biased region" description="Polar residues" evidence="3">
    <location>
        <begin position="98"/>
        <end position="120"/>
    </location>
</feature>
<dbReference type="OMA" id="FRQEIFQ"/>
<sequence length="1021" mass="113702">MEADSIAISAVVTEESVEKLSNGDLVETKEGDNLGNVNGGDDQKEQSGLKSPWKKPVFDKKGIEVPVMGAESWPALAEARPKNLEASVASKPIAVAPATQTPLQGSTGPHKSNRSGSTTYSHKHPVSHHQKAGSRRSHPPNGVPPFPVPLPYHQPPMPHVFRAVVPTPHIPVPDYAYQPRPVPFPNLEPPMVKSGCEPPMQALVPPGHGGGVDANRGFQPPPQGGPNAYAGNFANRRHNVQEPGGRFNHTLRHQRPFNSRENINMQRSFGPRPFVRPTPFFGPAPGFINGPSFPGPASMYYLPIAHPDSTMGPPPRFIPYPTHPGVPTSALDTQPLAAKVMSQIEYYFSNENLQKDHYLLSLMDDHGWVPISKIADFNRVKKMTTNIPFILDVLHSSCSVEVQGDKVRKRDDWSKWIPASGQQTFSSVPQTPKGQVDEKASVVFKNDDYNEGNKRDISEGPIEFPLNNQTLGEKLASNKDSPNVACSLECNDEKLLHDGETEACHGQAGDSSRKLNSVSTSEIKCSQVDTSCCVSSECSQGTVKPSSCLDHEFERLEMLSDLTVQKLAGLPNDFTHESTEEQSTFLLDEELELEQTTVGRDHTSSSLRIDDEDYDMDLNDHDVQKLIIVTQNTRMGDDRGSACESKPISNELASAINDGLYFYEQELRAKRSNNRRKTSSWEARDGDSRSLSTTPGLPNSKISVGPAGKNGPEDPGNMNSRRKQNKGVNKQQSSHKQRLFPSNFRNHGNGRNRHAFVSESPPSNSVGFFFGSTPPESHGPLSSKLSASPHGVSSGSSPPVGSIPKPFPAFQHPSHRLLEENGFRQQMYSKYHKRCLNDRKRLGIGCSEEMNTLYWFWTFFLRNMFTTSMYNEFKKLALEDAAAKYNYGLECLFRFYSYGLEKQFREELYEDFEQLTLEFYKKGNNYGLEKYWAFHHYREARDKKEPLKKHPELERLLKEEYRSLDDFRAKEKAAAVAAAREGSSSNGSVGPSDRDNNRETPFSGQARKKSNLSRELELAAH</sequence>
<dbReference type="SMART" id="SM00684">
    <property type="entry name" value="DM15"/>
    <property type="match status" value="3"/>
</dbReference>
<gene>
    <name evidence="5" type="ORF">BVC80_1769g26</name>
</gene>
<protein>
    <recommendedName>
        <fullName evidence="4">HTH La-type RNA-binding domain-containing protein</fullName>
    </recommendedName>
</protein>
<feature type="region of interest" description="Disordered" evidence="3">
    <location>
        <begin position="97"/>
        <end position="145"/>
    </location>
</feature>
<dbReference type="AlphaFoldDB" id="A0A200QTK3"/>
<evidence type="ECO:0000256" key="1">
    <source>
        <dbReference type="ARBA" id="ARBA00022884"/>
    </source>
</evidence>
<evidence type="ECO:0000259" key="4">
    <source>
        <dbReference type="PROSITE" id="PS50961"/>
    </source>
</evidence>
<feature type="domain" description="HTH La-type RNA-binding" evidence="4">
    <location>
        <begin position="330"/>
        <end position="419"/>
    </location>
</feature>
<dbReference type="Proteomes" id="UP000195402">
    <property type="component" value="Unassembled WGS sequence"/>
</dbReference>
<organism evidence="5 6">
    <name type="scientific">Macleaya cordata</name>
    <name type="common">Five-seeded plume-poppy</name>
    <name type="synonym">Bocconia cordata</name>
    <dbReference type="NCBI Taxonomy" id="56857"/>
    <lineage>
        <taxon>Eukaryota</taxon>
        <taxon>Viridiplantae</taxon>
        <taxon>Streptophyta</taxon>
        <taxon>Embryophyta</taxon>
        <taxon>Tracheophyta</taxon>
        <taxon>Spermatophyta</taxon>
        <taxon>Magnoliopsida</taxon>
        <taxon>Ranunculales</taxon>
        <taxon>Papaveraceae</taxon>
        <taxon>Papaveroideae</taxon>
        <taxon>Macleaya</taxon>
    </lineage>
</organism>
<feature type="compositionally biased region" description="Basic residues" evidence="3">
    <location>
        <begin position="121"/>
        <end position="138"/>
    </location>
</feature>
<dbReference type="GO" id="GO:0000339">
    <property type="term" value="F:RNA cap binding"/>
    <property type="evidence" value="ECO:0007669"/>
    <property type="project" value="InterPro"/>
</dbReference>
<dbReference type="EMBL" id="MVGT01001095">
    <property type="protein sequence ID" value="OVA13773.1"/>
    <property type="molecule type" value="Genomic_DNA"/>
</dbReference>
<keyword evidence="6" id="KW-1185">Reference proteome</keyword>
<accession>A0A200QTK3</accession>
<feature type="region of interest" description="Disordered" evidence="3">
    <location>
        <begin position="671"/>
        <end position="754"/>
    </location>
</feature>
<dbReference type="InterPro" id="IPR036390">
    <property type="entry name" value="WH_DNA-bd_sf"/>
</dbReference>
<feature type="region of interest" description="Disordered" evidence="3">
    <location>
        <begin position="17"/>
        <end position="56"/>
    </location>
</feature>
<evidence type="ECO:0000313" key="6">
    <source>
        <dbReference type="Proteomes" id="UP000195402"/>
    </source>
</evidence>
<dbReference type="Gene3D" id="1.10.10.10">
    <property type="entry name" value="Winged helix-like DNA-binding domain superfamily/Winged helix DNA-binding domain"/>
    <property type="match status" value="1"/>
</dbReference>
<dbReference type="STRING" id="56857.A0A200QTK3"/>
<keyword evidence="1 2" id="KW-0694">RNA-binding</keyword>
<name>A0A200QTK3_MACCD</name>
<feature type="compositionally biased region" description="Basic and acidic residues" evidence="3">
    <location>
        <begin position="1012"/>
        <end position="1021"/>
    </location>
</feature>
<dbReference type="Pfam" id="PF21071">
    <property type="entry name" value="LARP1_HEAT"/>
    <property type="match status" value="1"/>
</dbReference>
<dbReference type="InterPro" id="IPR045180">
    <property type="entry name" value="La_dom_prot"/>
</dbReference>
<dbReference type="GO" id="GO:0048255">
    <property type="term" value="P:mRNA stabilization"/>
    <property type="evidence" value="ECO:0007669"/>
    <property type="project" value="InterPro"/>
</dbReference>
<dbReference type="InParanoid" id="A0A200QTK3"/>
<evidence type="ECO:0000256" key="2">
    <source>
        <dbReference type="PROSITE-ProRule" id="PRU00332"/>
    </source>
</evidence>
<feature type="compositionally biased region" description="Low complexity" evidence="3">
    <location>
        <begin position="786"/>
        <end position="802"/>
    </location>
</feature>
<dbReference type="SUPFAM" id="SSF46785">
    <property type="entry name" value="Winged helix' DNA-binding domain"/>
    <property type="match status" value="1"/>
</dbReference>
<dbReference type="PANTHER" id="PTHR22792">
    <property type="entry name" value="LUPUS LA PROTEIN-RELATED"/>
    <property type="match status" value="1"/>
</dbReference>
<dbReference type="PANTHER" id="PTHR22792:SF101">
    <property type="entry name" value="LA-RELATED PROTEIN 1A"/>
    <property type="match status" value="1"/>
</dbReference>
<dbReference type="InterPro" id="IPR006607">
    <property type="entry name" value="DM15"/>
</dbReference>
<feature type="compositionally biased region" description="Polar residues" evidence="3">
    <location>
        <begin position="689"/>
        <end position="702"/>
    </location>
</feature>
<dbReference type="Pfam" id="PF05383">
    <property type="entry name" value="La"/>
    <property type="match status" value="1"/>
</dbReference>
<dbReference type="FunCoup" id="A0A200QTK3">
    <property type="interactions" value="2104"/>
</dbReference>
<dbReference type="OrthoDB" id="340227at2759"/>
<proteinExistence type="predicted"/>
<feature type="region of interest" description="Disordered" evidence="3">
    <location>
        <begin position="770"/>
        <end position="806"/>
    </location>
</feature>
<dbReference type="SMART" id="SM00715">
    <property type="entry name" value="LA"/>
    <property type="match status" value="1"/>
</dbReference>